<proteinExistence type="predicted"/>
<comment type="caution">
    <text evidence="2">The sequence shown here is derived from an EMBL/GenBank/DDBJ whole genome shotgun (WGS) entry which is preliminary data.</text>
</comment>
<sequence>MFLLNKISNKNILFLAVTLIIILVAIIYWRQNDIERPYYAVYLENGDIYFGKLSVFPYLFLNNAYFLQKNPSDSQNLFSVLKFENAFWGPENKIYLNNDKIIWKTKLKAGSQVLDLIKGQ</sequence>
<keyword evidence="1" id="KW-0812">Transmembrane</keyword>
<feature type="transmembrane region" description="Helical" evidence="1">
    <location>
        <begin position="12"/>
        <end position="29"/>
    </location>
</feature>
<keyword evidence="1" id="KW-1133">Transmembrane helix</keyword>
<reference evidence="2 3" key="1">
    <citation type="journal article" date="2015" name="Nature">
        <title>rRNA introns, odd ribosomes, and small enigmatic genomes across a large radiation of phyla.</title>
        <authorList>
            <person name="Brown C.T."/>
            <person name="Hug L.A."/>
            <person name="Thomas B.C."/>
            <person name="Sharon I."/>
            <person name="Castelle C.J."/>
            <person name="Singh A."/>
            <person name="Wilkins M.J."/>
            <person name="Williams K.H."/>
            <person name="Banfield J.F."/>
        </authorList>
    </citation>
    <scope>NUCLEOTIDE SEQUENCE [LARGE SCALE GENOMIC DNA]</scope>
</reference>
<organism evidence="2 3">
    <name type="scientific">Candidatus Nomurabacteria bacterium GW2011_GWA1_35_8</name>
    <dbReference type="NCBI Taxonomy" id="1618727"/>
    <lineage>
        <taxon>Bacteria</taxon>
        <taxon>Candidatus Nomuraibacteriota</taxon>
    </lineage>
</organism>
<keyword evidence="1" id="KW-0472">Membrane</keyword>
<dbReference type="Proteomes" id="UP000186383">
    <property type="component" value="Unassembled WGS sequence"/>
</dbReference>
<dbReference type="AlphaFoldDB" id="A0A0G0G2C8"/>
<evidence type="ECO:0000313" key="3">
    <source>
        <dbReference type="Proteomes" id="UP000186383"/>
    </source>
</evidence>
<protein>
    <submittedName>
        <fullName evidence="2">Uncharacterized protein</fullName>
    </submittedName>
</protein>
<gene>
    <name evidence="2" type="ORF">UR88_C0004G0004</name>
</gene>
<dbReference type="EMBL" id="LBQW01000004">
    <property type="protein sequence ID" value="KKP85897.1"/>
    <property type="molecule type" value="Genomic_DNA"/>
</dbReference>
<accession>A0A0G0G2C8</accession>
<name>A0A0G0G2C8_9BACT</name>
<evidence type="ECO:0000256" key="1">
    <source>
        <dbReference type="SAM" id="Phobius"/>
    </source>
</evidence>
<evidence type="ECO:0000313" key="2">
    <source>
        <dbReference type="EMBL" id="KKP85897.1"/>
    </source>
</evidence>